<keyword evidence="1" id="KW-0227">DNA damage</keyword>
<evidence type="ECO:0000313" key="4">
    <source>
        <dbReference type="Proteomes" id="UP000291106"/>
    </source>
</evidence>
<dbReference type="InterPro" id="IPR036217">
    <property type="entry name" value="MethylDNA_cys_MeTrfase_DNAb"/>
</dbReference>
<dbReference type="Gene3D" id="1.10.10.10">
    <property type="entry name" value="Winged helix-like DNA-binding domain superfamily/Winged helix DNA-binding domain"/>
    <property type="match status" value="1"/>
</dbReference>
<evidence type="ECO:0000313" key="3">
    <source>
        <dbReference type="EMBL" id="QBF84990.1"/>
    </source>
</evidence>
<dbReference type="GO" id="GO:0006281">
    <property type="term" value="P:DNA repair"/>
    <property type="evidence" value="ECO:0007669"/>
    <property type="project" value="InterPro"/>
</dbReference>
<dbReference type="EMBL" id="CP036200">
    <property type="protein sequence ID" value="QBF84990.1"/>
    <property type="molecule type" value="Genomic_DNA"/>
</dbReference>
<organism evidence="3 4">
    <name type="scientific">Shewanella maritima</name>
    <dbReference type="NCBI Taxonomy" id="2520507"/>
    <lineage>
        <taxon>Bacteria</taxon>
        <taxon>Pseudomonadati</taxon>
        <taxon>Pseudomonadota</taxon>
        <taxon>Gammaproteobacteria</taxon>
        <taxon>Alteromonadales</taxon>
        <taxon>Shewanellaceae</taxon>
        <taxon>Shewanella</taxon>
    </lineage>
</organism>
<dbReference type="Proteomes" id="UP000291106">
    <property type="component" value="Chromosome"/>
</dbReference>
<proteinExistence type="predicted"/>
<dbReference type="SUPFAM" id="SSF46767">
    <property type="entry name" value="Methylated DNA-protein cysteine methyltransferase, C-terminal domain"/>
    <property type="match status" value="1"/>
</dbReference>
<dbReference type="InterPro" id="IPR036388">
    <property type="entry name" value="WH-like_DNA-bd_sf"/>
</dbReference>
<dbReference type="GO" id="GO:0032259">
    <property type="term" value="P:methylation"/>
    <property type="evidence" value="ECO:0007669"/>
    <property type="project" value="UniProtKB-KW"/>
</dbReference>
<dbReference type="PANTHER" id="PTHR42942">
    <property type="entry name" value="6-O-METHYLGUANINE DNA METHYLTRANSFERASE"/>
    <property type="match status" value="1"/>
</dbReference>
<keyword evidence="3" id="KW-0489">Methyltransferase</keyword>
<dbReference type="InterPro" id="IPR014048">
    <property type="entry name" value="MethylDNA_cys_MeTrfase_DNA-bd"/>
</dbReference>
<name>A0A411PN84_9GAMM</name>
<keyword evidence="4" id="KW-1185">Reference proteome</keyword>
<dbReference type="AlphaFoldDB" id="A0A411PN84"/>
<dbReference type="Pfam" id="PF01035">
    <property type="entry name" value="DNA_binding_1"/>
    <property type="match status" value="1"/>
</dbReference>
<gene>
    <name evidence="3" type="ORF">EXU30_19955</name>
</gene>
<dbReference type="OrthoDB" id="9132167at2"/>
<evidence type="ECO:0000259" key="2">
    <source>
        <dbReference type="Pfam" id="PF01035"/>
    </source>
</evidence>
<dbReference type="GO" id="GO:0008168">
    <property type="term" value="F:methyltransferase activity"/>
    <property type="evidence" value="ECO:0007669"/>
    <property type="project" value="UniProtKB-KW"/>
</dbReference>
<keyword evidence="3" id="KW-0808">Transferase</keyword>
<feature type="domain" description="Methylated-DNA-[protein]-cysteine S-methyltransferase DNA binding" evidence="2">
    <location>
        <begin position="26"/>
        <end position="95"/>
    </location>
</feature>
<accession>A0A411PN84</accession>
<dbReference type="PANTHER" id="PTHR42942:SF1">
    <property type="entry name" value="ALKYLTRANSFERASE-LIKE PROTEIN 1"/>
    <property type="match status" value="1"/>
</dbReference>
<dbReference type="InterPro" id="IPR052520">
    <property type="entry name" value="ATL_DNA_repair"/>
</dbReference>
<sequence length="122" mass="13310">MDATNLATNSKAHIYRAYSIHSVTDPAGKVLTYGLVADYAGLPGRARLVSKALKQAPSHLNLPWHRVINSQGKISINKQSSAFAHQVELLRLDGVTVNTGKISLSEFLWKPDMATLVLSLPF</sequence>
<reference evidence="3 4" key="1">
    <citation type="submission" date="2019-02" db="EMBL/GenBank/DDBJ databases">
        <title>Shewanella sp. D4-2 isolated from Dokdo Island.</title>
        <authorList>
            <person name="Baek K."/>
        </authorList>
    </citation>
    <scope>NUCLEOTIDE SEQUENCE [LARGE SCALE GENOMIC DNA]</scope>
    <source>
        <strain evidence="3 4">D4-2</strain>
    </source>
</reference>
<protein>
    <submittedName>
        <fullName evidence="3">Cysteine methyltransferase</fullName>
    </submittedName>
</protein>
<evidence type="ECO:0000256" key="1">
    <source>
        <dbReference type="ARBA" id="ARBA00022763"/>
    </source>
</evidence>
<dbReference type="KEGG" id="smai:EXU30_19955"/>
<dbReference type="CDD" id="cd06445">
    <property type="entry name" value="ATase"/>
    <property type="match status" value="1"/>
</dbReference>